<proteinExistence type="predicted"/>
<accession>A0ABT8JN36</accession>
<name>A0ABT8JN36_9BACL</name>
<sequence length="282" mass="32714">MKERLFWIALGLLIVSWTLNSLYAQSKQLSDPIFLDHYIETALDDHNYLTLYYLTNKNDRSRISHVRLGNLDGYPQHDFIYEDNSIYNIDTYNHHVLRSVSVRLRNYETEIMTDLILNDMVVYFSDGRQTHASIGEVIIHPEGYYQREELVLWQRSGGGSTDGITWHSFEASESLAIEEISFPFNEPIEDRFNFSISGRQKDRTLESLELPIHLDKDKLVTFQINLKNKSSVNPYSFPIHLAGTTEQGKPFLSFAHYHLYPYLTQADVNKIIAEKTRGALGE</sequence>
<comment type="caution">
    <text evidence="1">The sequence shown here is derived from an EMBL/GenBank/DDBJ whole genome shotgun (WGS) entry which is preliminary data.</text>
</comment>
<organism evidence="1 2">
    <name type="scientific">Sporosarcina highlanderae</name>
    <dbReference type="NCBI Taxonomy" id="3035916"/>
    <lineage>
        <taxon>Bacteria</taxon>
        <taxon>Bacillati</taxon>
        <taxon>Bacillota</taxon>
        <taxon>Bacilli</taxon>
        <taxon>Bacillales</taxon>
        <taxon>Caryophanaceae</taxon>
        <taxon>Sporosarcina</taxon>
    </lineage>
</organism>
<dbReference type="Proteomes" id="UP001175097">
    <property type="component" value="Unassembled WGS sequence"/>
</dbReference>
<reference evidence="1" key="1">
    <citation type="submission" date="2023-03" db="EMBL/GenBank/DDBJ databases">
        <title>MT1 and MT2 Draft Genomes of Novel Species.</title>
        <authorList>
            <person name="Venkateswaran K."/>
        </authorList>
    </citation>
    <scope>NUCLEOTIDE SEQUENCE</scope>
    <source>
        <strain evidence="1">F6_3S_P_2</strain>
    </source>
</reference>
<evidence type="ECO:0000313" key="1">
    <source>
        <dbReference type="EMBL" id="MDN4606223.1"/>
    </source>
</evidence>
<evidence type="ECO:0000313" key="2">
    <source>
        <dbReference type="Proteomes" id="UP001175097"/>
    </source>
</evidence>
<dbReference type="RefSeq" id="WP_301241763.1">
    <property type="nucleotide sequence ID" value="NZ_JAROCC010000001.1"/>
</dbReference>
<gene>
    <name evidence="1" type="ORF">P5G49_01855</name>
</gene>
<keyword evidence="2" id="KW-1185">Reference proteome</keyword>
<protein>
    <submittedName>
        <fullName evidence="1">Uncharacterized protein</fullName>
    </submittedName>
</protein>
<dbReference type="EMBL" id="JAROCC010000001">
    <property type="protein sequence ID" value="MDN4606223.1"/>
    <property type="molecule type" value="Genomic_DNA"/>
</dbReference>